<dbReference type="OrthoDB" id="3648309at2759"/>
<dbReference type="PANTHER" id="PTHR31123:SF1">
    <property type="entry name" value="ACCUMULATION OF DYADS PROTEIN 2-RELATED"/>
    <property type="match status" value="1"/>
</dbReference>
<dbReference type="EMBL" id="NAJQ01001350">
    <property type="protein sequence ID" value="TKA60337.1"/>
    <property type="molecule type" value="Genomic_DNA"/>
</dbReference>
<name>A0A4U0WD22_9PEZI</name>
<feature type="transmembrane region" description="Helical" evidence="6">
    <location>
        <begin position="158"/>
        <end position="178"/>
    </location>
</feature>
<evidence type="ECO:0008006" key="9">
    <source>
        <dbReference type="Google" id="ProtNLM"/>
    </source>
</evidence>
<evidence type="ECO:0000313" key="8">
    <source>
        <dbReference type="Proteomes" id="UP000309340"/>
    </source>
</evidence>
<feature type="transmembrane region" description="Helical" evidence="6">
    <location>
        <begin position="121"/>
        <end position="146"/>
    </location>
</feature>
<evidence type="ECO:0000256" key="1">
    <source>
        <dbReference type="ARBA" id="ARBA00004141"/>
    </source>
</evidence>
<comment type="subcellular location">
    <subcellularLocation>
        <location evidence="1">Membrane</location>
        <topology evidence="1">Multi-pass membrane protein</topology>
    </subcellularLocation>
</comment>
<dbReference type="GO" id="GO:0015123">
    <property type="term" value="F:acetate transmembrane transporter activity"/>
    <property type="evidence" value="ECO:0007669"/>
    <property type="project" value="TreeGrafter"/>
</dbReference>
<evidence type="ECO:0000256" key="5">
    <source>
        <dbReference type="ARBA" id="ARBA00023136"/>
    </source>
</evidence>
<dbReference type="AlphaFoldDB" id="A0A4U0WD22"/>
<organism evidence="7 8">
    <name type="scientific">Friedmanniomyces simplex</name>
    <dbReference type="NCBI Taxonomy" id="329884"/>
    <lineage>
        <taxon>Eukaryota</taxon>
        <taxon>Fungi</taxon>
        <taxon>Dikarya</taxon>
        <taxon>Ascomycota</taxon>
        <taxon>Pezizomycotina</taxon>
        <taxon>Dothideomycetes</taxon>
        <taxon>Dothideomycetidae</taxon>
        <taxon>Mycosphaerellales</taxon>
        <taxon>Teratosphaeriaceae</taxon>
        <taxon>Friedmanniomyces</taxon>
    </lineage>
</organism>
<evidence type="ECO:0000313" key="7">
    <source>
        <dbReference type="EMBL" id="TKA60337.1"/>
    </source>
</evidence>
<dbReference type="GO" id="GO:0005886">
    <property type="term" value="C:plasma membrane"/>
    <property type="evidence" value="ECO:0007669"/>
    <property type="project" value="TreeGrafter"/>
</dbReference>
<dbReference type="STRING" id="329884.A0A4U0WD22"/>
<protein>
    <recommendedName>
        <fullName evidence="9">Acetate permease A</fullName>
    </recommendedName>
</protein>
<reference evidence="7 8" key="1">
    <citation type="submission" date="2017-03" db="EMBL/GenBank/DDBJ databases">
        <title>Genomes of endolithic fungi from Antarctica.</title>
        <authorList>
            <person name="Coleine C."/>
            <person name="Masonjones S."/>
            <person name="Stajich J.E."/>
        </authorList>
    </citation>
    <scope>NUCLEOTIDE SEQUENCE [LARGE SCALE GENOMIC DNA]</scope>
    <source>
        <strain evidence="7 8">CCFEE 5184</strain>
    </source>
</reference>
<evidence type="ECO:0000256" key="6">
    <source>
        <dbReference type="SAM" id="Phobius"/>
    </source>
</evidence>
<dbReference type="InterPro" id="IPR000791">
    <property type="entry name" value="Gpr1/Fun34/SatP-like"/>
</dbReference>
<keyword evidence="5 6" id="KW-0472">Membrane</keyword>
<dbReference type="Proteomes" id="UP000309340">
    <property type="component" value="Unassembled WGS sequence"/>
</dbReference>
<evidence type="ECO:0000256" key="4">
    <source>
        <dbReference type="ARBA" id="ARBA00022989"/>
    </source>
</evidence>
<comment type="caution">
    <text evidence="7">The sequence shown here is derived from an EMBL/GenBank/DDBJ whole genome shotgun (WGS) entry which is preliminary data.</text>
</comment>
<dbReference type="Pfam" id="PF01184">
    <property type="entry name" value="Gpr1_Fun34_YaaH"/>
    <property type="match status" value="1"/>
</dbReference>
<feature type="transmembrane region" description="Helical" evidence="6">
    <location>
        <begin position="95"/>
        <end position="115"/>
    </location>
</feature>
<comment type="similarity">
    <text evidence="2">Belongs to the acetate uptake transporter (AceTr) (TC 2.A.96) family.</text>
</comment>
<dbReference type="InterPro" id="IPR051633">
    <property type="entry name" value="AceTr"/>
</dbReference>
<evidence type="ECO:0000256" key="2">
    <source>
        <dbReference type="ARBA" id="ARBA00005587"/>
    </source>
</evidence>
<dbReference type="PROSITE" id="PS01114">
    <property type="entry name" value="GPR1_FUN34_YAAH"/>
    <property type="match status" value="1"/>
</dbReference>
<feature type="transmembrane region" description="Helical" evidence="6">
    <location>
        <begin position="67"/>
        <end position="88"/>
    </location>
</feature>
<feature type="transmembrane region" description="Helical" evidence="6">
    <location>
        <begin position="184"/>
        <end position="206"/>
    </location>
</feature>
<feature type="transmembrane region" description="Helical" evidence="6">
    <location>
        <begin position="218"/>
        <end position="239"/>
    </location>
</feature>
<dbReference type="NCBIfam" id="NF038013">
    <property type="entry name" value="AceTr_1"/>
    <property type="match status" value="1"/>
</dbReference>
<dbReference type="PANTHER" id="PTHR31123">
    <property type="entry name" value="ACCUMULATION OF DYADS PROTEIN 2-RELATED"/>
    <property type="match status" value="1"/>
</dbReference>
<sequence length="285" mass="30664">MAATASSSAIETRQQVPRAHEYRDYGGNPLAHVMSETGSMSARLPAFGGGLQPGLYKPPEFKFANPVPLGLSGFALTTFILSCVNLGIRGLAAPSLVIGPALAYGGFVQLLAGMWDIALGNVFGGVALSTYGGFWISIAIILIPGGFNIEKSYTGTDFYTAFGLYILGWMIVTIMFWLCTLKSTVVFSALFWCVWMAFIFLGCGYLDAKNSPEQVPNAALVKAGGAFGIVAGFLAWYLMLAGLLDEGNSFFVVPVLHFPWSEKGREARRADLKLGELHGARRHNK</sequence>
<keyword evidence="3 6" id="KW-0812">Transmembrane</keyword>
<proteinExistence type="inferred from homology"/>
<accession>A0A4U0WD22</accession>
<keyword evidence="8" id="KW-1185">Reference proteome</keyword>
<evidence type="ECO:0000256" key="3">
    <source>
        <dbReference type="ARBA" id="ARBA00022692"/>
    </source>
</evidence>
<gene>
    <name evidence="7" type="ORF">B0A55_11761</name>
</gene>
<dbReference type="InterPro" id="IPR047622">
    <property type="entry name" value="GPR1_FUN34_YAAH"/>
</dbReference>
<keyword evidence="4 6" id="KW-1133">Transmembrane helix</keyword>